<dbReference type="GO" id="GO:0005737">
    <property type="term" value="C:cytoplasm"/>
    <property type="evidence" value="ECO:0007669"/>
    <property type="project" value="UniProtKB-SubCell"/>
</dbReference>
<dbReference type="GeneID" id="41717231"/>
<dbReference type="FunFam" id="3.40.50.150:FF:000251">
    <property type="entry name" value="Putative RNA methylase"/>
    <property type="match status" value="1"/>
</dbReference>
<dbReference type="PANTHER" id="PTHR14911:SF21">
    <property type="entry name" value="N2-METHYLGUANOSINE TRNA METHYLTRANSFERASE"/>
    <property type="match status" value="1"/>
</dbReference>
<keyword evidence="4" id="KW-0489">Methyltransferase</keyword>
<dbReference type="SUPFAM" id="SSF53335">
    <property type="entry name" value="S-adenosyl-L-methionine-dependent methyltransferases"/>
    <property type="match status" value="1"/>
</dbReference>
<reference evidence="16" key="1">
    <citation type="submission" date="2018-09" db="EMBL/GenBank/DDBJ databases">
        <title>Complete Genome Sequencing of Sulfolobus sp. JCM 16834.</title>
        <authorList>
            <person name="Kato S."/>
            <person name="Itoh T."/>
            <person name="Ohkuma M."/>
        </authorList>
    </citation>
    <scope>NUCLEOTIDE SEQUENCE [LARGE SCALE GENOMIC DNA]</scope>
    <source>
        <strain evidence="16">IC-007</strain>
    </source>
</reference>
<dbReference type="EMBL" id="AP018930">
    <property type="protein sequence ID" value="BBG26322.1"/>
    <property type="molecule type" value="Genomic_DNA"/>
</dbReference>
<evidence type="ECO:0000256" key="1">
    <source>
        <dbReference type="ARBA" id="ARBA00004496"/>
    </source>
</evidence>
<comment type="catalytic activity">
    <reaction evidence="9">
        <text>guanosine(10) in tRNA + 2 S-adenosyl-L-methionine = N(2)-dimethylguanosine(10) in tRNA + 2 S-adenosyl-L-homocysteine + 2 H(+)</text>
        <dbReference type="Rhea" id="RHEA:43124"/>
        <dbReference type="Rhea" id="RHEA-COMP:10355"/>
        <dbReference type="Rhea" id="RHEA-COMP:10358"/>
        <dbReference type="ChEBI" id="CHEBI:15378"/>
        <dbReference type="ChEBI" id="CHEBI:57856"/>
        <dbReference type="ChEBI" id="CHEBI:59789"/>
        <dbReference type="ChEBI" id="CHEBI:74269"/>
        <dbReference type="ChEBI" id="CHEBI:74513"/>
        <dbReference type="EC" id="2.1.1.213"/>
    </reaction>
</comment>
<evidence type="ECO:0000256" key="12">
    <source>
        <dbReference type="ARBA" id="ARBA00066936"/>
    </source>
</evidence>
<evidence type="ECO:0000313" key="16">
    <source>
        <dbReference type="Proteomes" id="UP000325030"/>
    </source>
</evidence>
<dbReference type="Gene3D" id="3.40.50.150">
    <property type="entry name" value="Vaccinia Virus protein VP39"/>
    <property type="match status" value="1"/>
</dbReference>
<dbReference type="GO" id="GO:0000049">
    <property type="term" value="F:tRNA binding"/>
    <property type="evidence" value="ECO:0007669"/>
    <property type="project" value="UniProtKB-KW"/>
</dbReference>
<evidence type="ECO:0000256" key="8">
    <source>
        <dbReference type="ARBA" id="ARBA00022884"/>
    </source>
</evidence>
<evidence type="ECO:0000256" key="4">
    <source>
        <dbReference type="ARBA" id="ARBA00022603"/>
    </source>
</evidence>
<organism evidence="15 16">
    <name type="scientific">Sulfuracidifex tepidarius</name>
    <dbReference type="NCBI Taxonomy" id="1294262"/>
    <lineage>
        <taxon>Archaea</taxon>
        <taxon>Thermoproteota</taxon>
        <taxon>Thermoprotei</taxon>
        <taxon>Sulfolobales</taxon>
        <taxon>Sulfolobaceae</taxon>
        <taxon>Sulfuracidifex</taxon>
    </lineage>
</organism>
<dbReference type="AlphaFoldDB" id="A0A510E1G3"/>
<dbReference type="EC" id="2.1.1.213" evidence="12"/>
<evidence type="ECO:0000256" key="6">
    <source>
        <dbReference type="ARBA" id="ARBA00022691"/>
    </source>
</evidence>
<evidence type="ECO:0000256" key="9">
    <source>
        <dbReference type="ARBA" id="ARBA00051883"/>
    </source>
</evidence>
<comment type="function">
    <text evidence="10">Catalyzes the adenosylmethionine-dependent methylation of the exocyclic amino group (N(2)) of guanosine at position 10 of various tRNAs. Acts via a two-step process that leads to the formation of either N(2)-monomethyl (m(2)G) or N(2)-dimethylguanosine (m(2)(2)G).</text>
</comment>
<proteinExistence type="inferred from homology"/>
<dbReference type="InterPro" id="IPR000241">
    <property type="entry name" value="RlmKL-like_Mtase"/>
</dbReference>
<keyword evidence="7" id="KW-0819">tRNA processing</keyword>
<dbReference type="PROSITE" id="PS00092">
    <property type="entry name" value="N6_MTASE"/>
    <property type="match status" value="1"/>
</dbReference>
<comment type="similarity">
    <text evidence="11">Belongs to the methyltransferase superfamily. Trm-G10 family.</text>
</comment>
<dbReference type="CDD" id="cd02440">
    <property type="entry name" value="AdoMet_MTases"/>
    <property type="match status" value="1"/>
</dbReference>
<dbReference type="Proteomes" id="UP000325030">
    <property type="component" value="Chromosome"/>
</dbReference>
<protein>
    <recommendedName>
        <fullName evidence="12">tRNA (guanine(10)-N(2))-dimethyltransferase</fullName>
        <ecNumber evidence="12">2.1.1.213</ecNumber>
    </recommendedName>
    <alternativeName>
        <fullName evidence="13">tRNA:G10 dimethyltransferase</fullName>
    </alternativeName>
</protein>
<evidence type="ECO:0000313" key="15">
    <source>
        <dbReference type="EMBL" id="BBG26322.1"/>
    </source>
</evidence>
<evidence type="ECO:0000256" key="5">
    <source>
        <dbReference type="ARBA" id="ARBA00022679"/>
    </source>
</evidence>
<keyword evidence="8" id="KW-0694">RNA-binding</keyword>
<evidence type="ECO:0000256" key="11">
    <source>
        <dbReference type="ARBA" id="ARBA00061338"/>
    </source>
</evidence>
<accession>A0A510E1G3</accession>
<evidence type="ECO:0000256" key="10">
    <source>
        <dbReference type="ARBA" id="ARBA00054380"/>
    </source>
</evidence>
<keyword evidence="3" id="KW-0820">tRNA-binding</keyword>
<feature type="domain" description="Ribosomal RNA large subunit methyltransferase K/L-like methyltransferase" evidence="14">
    <location>
        <begin position="140"/>
        <end position="300"/>
    </location>
</feature>
<dbReference type="RefSeq" id="WP_149564742.1">
    <property type="nucleotide sequence ID" value="NZ_AP018930.1"/>
</dbReference>
<dbReference type="InterPro" id="IPR002052">
    <property type="entry name" value="DNA_methylase_N6_adenine_CS"/>
</dbReference>
<dbReference type="PANTHER" id="PTHR14911">
    <property type="entry name" value="THUMP DOMAIN-CONTAINING"/>
    <property type="match status" value="1"/>
</dbReference>
<dbReference type="Pfam" id="PF01170">
    <property type="entry name" value="UPF0020"/>
    <property type="match status" value="1"/>
</dbReference>
<sequence>MKYAVLNWRDPFLSLAELRALTDTKYDQIHMMSGVALGEWSQDTLSSRSALIKRNGDLIMVTNDPKEVNETLKGGCFSIDIDVALGEMREEFTPIYNEAIKGIKLSRTCEKLDMMFSDGNMILGKRKDSIDNRTLDAHNKKPFTQSGTMTARTSRLLVNLSAPRRTFLDPFCGLGSLLIEASWLGYRCYGLDFDLYMTWKSKENLKSFSLECQLVQGSASSLPFRQVDGIATDPPYGRSTKFTGELKSLYEEFFYSTAEILKGKLVFSTDAKMDFDDDLKSAGFSIDEIHFMYMHKSLSRKIYVVRR</sequence>
<evidence type="ECO:0000256" key="2">
    <source>
        <dbReference type="ARBA" id="ARBA00022490"/>
    </source>
</evidence>
<gene>
    <name evidence="15" type="ORF">IC007_0829</name>
</gene>
<evidence type="ECO:0000256" key="3">
    <source>
        <dbReference type="ARBA" id="ARBA00022555"/>
    </source>
</evidence>
<dbReference type="InterPro" id="IPR029063">
    <property type="entry name" value="SAM-dependent_MTases_sf"/>
</dbReference>
<dbReference type="GO" id="GO:0030488">
    <property type="term" value="P:tRNA methylation"/>
    <property type="evidence" value="ECO:0007669"/>
    <property type="project" value="TreeGrafter"/>
</dbReference>
<keyword evidence="5" id="KW-0808">Transferase</keyword>
<dbReference type="GO" id="GO:0160101">
    <property type="term" value="F:tRNA (guanine(10)-N2)-dimethyltransferase activity"/>
    <property type="evidence" value="ECO:0007669"/>
    <property type="project" value="UniProtKB-EC"/>
</dbReference>
<keyword evidence="2" id="KW-0963">Cytoplasm</keyword>
<evidence type="ECO:0000256" key="13">
    <source>
        <dbReference type="ARBA" id="ARBA00082665"/>
    </source>
</evidence>
<comment type="subcellular location">
    <subcellularLocation>
        <location evidence="1">Cytoplasm</location>
    </subcellularLocation>
</comment>
<evidence type="ECO:0000256" key="7">
    <source>
        <dbReference type="ARBA" id="ARBA00022694"/>
    </source>
</evidence>
<keyword evidence="6" id="KW-0949">S-adenosyl-L-methionine</keyword>
<name>A0A510E1G3_9CREN</name>
<evidence type="ECO:0000259" key="14">
    <source>
        <dbReference type="Pfam" id="PF01170"/>
    </source>
</evidence>